<dbReference type="Gene3D" id="3.30.720.160">
    <property type="entry name" value="Bifunctional DNA primase/polymerase, N-terminal"/>
    <property type="match status" value="1"/>
</dbReference>
<dbReference type="RefSeq" id="WP_311670104.1">
    <property type="nucleotide sequence ID" value="NZ_JAVREO010000022.1"/>
</dbReference>
<name>A0ABU2JYE4_9ACTN</name>
<evidence type="ECO:0000313" key="3">
    <source>
        <dbReference type="Proteomes" id="UP001183410"/>
    </source>
</evidence>
<dbReference type="EMBL" id="JAVREO010000022">
    <property type="protein sequence ID" value="MDT0270026.1"/>
    <property type="molecule type" value="Genomic_DNA"/>
</dbReference>
<gene>
    <name evidence="2" type="ORF">RM844_27475</name>
</gene>
<keyword evidence="3" id="KW-1185">Reference proteome</keyword>
<protein>
    <submittedName>
        <fullName evidence="2">Bifunctional DNA primase/polymerase</fullName>
    </submittedName>
</protein>
<dbReference type="InterPro" id="IPR015330">
    <property type="entry name" value="DNA_primase/pol_bifunc_N"/>
</dbReference>
<dbReference type="SMART" id="SM00943">
    <property type="entry name" value="Prim-Pol"/>
    <property type="match status" value="1"/>
</dbReference>
<feature type="domain" description="DNA primase/polymerase bifunctional N-terminal" evidence="1">
    <location>
        <begin position="13"/>
        <end position="184"/>
    </location>
</feature>
<dbReference type="Proteomes" id="UP001183410">
    <property type="component" value="Unassembled WGS sequence"/>
</dbReference>
<dbReference type="SUPFAM" id="SSF56747">
    <property type="entry name" value="Prim-pol domain"/>
    <property type="match status" value="1"/>
</dbReference>
<evidence type="ECO:0000313" key="2">
    <source>
        <dbReference type="EMBL" id="MDT0270026.1"/>
    </source>
</evidence>
<comment type="caution">
    <text evidence="2">The sequence shown here is derived from an EMBL/GenBank/DDBJ whole genome shotgun (WGS) entry which is preliminary data.</text>
</comment>
<accession>A0ABU2JYE4</accession>
<dbReference type="CDD" id="cd04859">
    <property type="entry name" value="Prim_Pol"/>
    <property type="match status" value="1"/>
</dbReference>
<reference evidence="3" key="1">
    <citation type="submission" date="2023-07" db="EMBL/GenBank/DDBJ databases">
        <title>30 novel species of actinomycetes from the DSMZ collection.</title>
        <authorList>
            <person name="Nouioui I."/>
        </authorList>
    </citation>
    <scope>NUCLEOTIDE SEQUENCE [LARGE SCALE GENOMIC DNA]</scope>
    <source>
        <strain evidence="3">DSM 44915</strain>
    </source>
</reference>
<organism evidence="2 3">
    <name type="scientific">Streptomyces chisholmiae</name>
    <dbReference type="NCBI Taxonomy" id="3075540"/>
    <lineage>
        <taxon>Bacteria</taxon>
        <taxon>Bacillati</taxon>
        <taxon>Actinomycetota</taxon>
        <taxon>Actinomycetes</taxon>
        <taxon>Kitasatosporales</taxon>
        <taxon>Streptomycetaceae</taxon>
        <taxon>Streptomyces</taxon>
    </lineage>
</organism>
<evidence type="ECO:0000259" key="1">
    <source>
        <dbReference type="SMART" id="SM00943"/>
    </source>
</evidence>
<proteinExistence type="predicted"/>
<sequence>MTHRGLSAPPFAAHTSAERGWQIFPLVPGDKRPAVSRWEERATADRARIARCWAAGAYNIGVACGPSRLVVIDLDTPKNPDDRPPADWAHQGVNDGLDAFALLCEQSNEPLPADTFTVRTGRGGQHLYFAAPADVELRNTSGKLGWKIDTRAAGGYVVGPGSVVRGKPYVVAYDAEPAPLPGWLLTLLTPPLLPPQRPVMVPVRGDDRHSRYVTAAVNAELARVANSAPDEHNQDLYRAAVALGQLVAGGELTESEVIERLTEVAAGVGQRPREIPKTIASGLRAGARRPRTVGVAA</sequence>
<dbReference type="Pfam" id="PF09250">
    <property type="entry name" value="Prim-Pol"/>
    <property type="match status" value="1"/>
</dbReference>